<protein>
    <submittedName>
        <fullName evidence="1">Uncharacterized protein</fullName>
    </submittedName>
</protein>
<reference evidence="1 2" key="1">
    <citation type="journal article" date="2016" name="Nat. Commun.">
        <title>Thousands of microbial genomes shed light on interconnected biogeochemical processes in an aquifer system.</title>
        <authorList>
            <person name="Anantharaman K."/>
            <person name="Brown C.T."/>
            <person name="Hug L.A."/>
            <person name="Sharon I."/>
            <person name="Castelle C.J."/>
            <person name="Probst A.J."/>
            <person name="Thomas B.C."/>
            <person name="Singh A."/>
            <person name="Wilkins M.J."/>
            <person name="Karaoz U."/>
            <person name="Brodie E.L."/>
            <person name="Williams K.H."/>
            <person name="Hubbard S.S."/>
            <person name="Banfield J.F."/>
        </authorList>
    </citation>
    <scope>NUCLEOTIDE SEQUENCE [LARGE SCALE GENOMIC DNA]</scope>
</reference>
<comment type="caution">
    <text evidence="1">The sequence shown here is derived from an EMBL/GenBank/DDBJ whole genome shotgun (WGS) entry which is preliminary data.</text>
</comment>
<name>A0A1F5P4L8_9BACT</name>
<sequence>MAKIRLFSCFQSGDRVCKMVAWSLANYARQRTTNKPEASMSRASRQEKTWFMRVAGWMGHIISLLVEGLTARGWSDERIYALTSEQGREDRERLIDAVVDLLTPTGIVIKVTVEDLAYELPDWGEGHAPDSLSEVTPGRYAIDLQEFLVDDEPLCGGEDMLIRAKLLKARLTHGQIRALARQRHLIPAEIRDKIFIIATGTIVRDSDSDRYVSALGTDGGVGWFWLGDDFDRGDRLGRARKVLDLAA</sequence>
<dbReference type="STRING" id="1817832.A3J48_01410"/>
<dbReference type="EMBL" id="MFES01000035">
    <property type="protein sequence ID" value="OGE84772.1"/>
    <property type="molecule type" value="Genomic_DNA"/>
</dbReference>
<evidence type="ECO:0000313" key="2">
    <source>
        <dbReference type="Proteomes" id="UP000176786"/>
    </source>
</evidence>
<organism evidence="1 2">
    <name type="scientific">Candidatus Doudnabacteria bacterium RIFCSPHIGHO2_02_FULL_46_11</name>
    <dbReference type="NCBI Taxonomy" id="1817832"/>
    <lineage>
        <taxon>Bacteria</taxon>
        <taxon>Candidatus Doudnaibacteriota</taxon>
    </lineage>
</organism>
<evidence type="ECO:0000313" key="1">
    <source>
        <dbReference type="EMBL" id="OGE84772.1"/>
    </source>
</evidence>
<accession>A0A1F5P4L8</accession>
<gene>
    <name evidence="1" type="ORF">A3J48_01410</name>
</gene>
<proteinExistence type="predicted"/>
<dbReference type="Proteomes" id="UP000176786">
    <property type="component" value="Unassembled WGS sequence"/>
</dbReference>
<dbReference type="AlphaFoldDB" id="A0A1F5P4L8"/>